<comment type="caution">
    <text evidence="2">The sequence shown here is derived from an EMBL/GenBank/DDBJ whole genome shotgun (WGS) entry which is preliminary data.</text>
</comment>
<evidence type="ECO:0000313" key="2">
    <source>
        <dbReference type="EMBL" id="RLN41010.1"/>
    </source>
</evidence>
<protein>
    <submittedName>
        <fullName evidence="2">Uncharacterized protein</fullName>
    </submittedName>
</protein>
<feature type="compositionally biased region" description="Low complexity" evidence="1">
    <location>
        <begin position="14"/>
        <end position="23"/>
    </location>
</feature>
<organism evidence="2 3">
    <name type="scientific">Panicum miliaceum</name>
    <name type="common">Proso millet</name>
    <name type="synonym">Broomcorn millet</name>
    <dbReference type="NCBI Taxonomy" id="4540"/>
    <lineage>
        <taxon>Eukaryota</taxon>
        <taxon>Viridiplantae</taxon>
        <taxon>Streptophyta</taxon>
        <taxon>Embryophyta</taxon>
        <taxon>Tracheophyta</taxon>
        <taxon>Spermatophyta</taxon>
        <taxon>Magnoliopsida</taxon>
        <taxon>Liliopsida</taxon>
        <taxon>Poales</taxon>
        <taxon>Poaceae</taxon>
        <taxon>PACMAD clade</taxon>
        <taxon>Panicoideae</taxon>
        <taxon>Panicodae</taxon>
        <taxon>Paniceae</taxon>
        <taxon>Panicinae</taxon>
        <taxon>Panicum</taxon>
        <taxon>Panicum sect. Panicum</taxon>
    </lineage>
</organism>
<keyword evidence="3" id="KW-1185">Reference proteome</keyword>
<proteinExistence type="predicted"/>
<dbReference type="EMBL" id="PQIB02000001">
    <property type="protein sequence ID" value="RLN41010.1"/>
    <property type="molecule type" value="Genomic_DNA"/>
</dbReference>
<dbReference type="Proteomes" id="UP000275267">
    <property type="component" value="Unassembled WGS sequence"/>
</dbReference>
<reference evidence="3" key="1">
    <citation type="journal article" date="2019" name="Nat. Commun.">
        <title>The genome of broomcorn millet.</title>
        <authorList>
            <person name="Zou C."/>
            <person name="Miki D."/>
            <person name="Li D."/>
            <person name="Tang Q."/>
            <person name="Xiao L."/>
            <person name="Rajput S."/>
            <person name="Deng P."/>
            <person name="Jia W."/>
            <person name="Huang R."/>
            <person name="Zhang M."/>
            <person name="Sun Y."/>
            <person name="Hu J."/>
            <person name="Fu X."/>
            <person name="Schnable P.S."/>
            <person name="Li F."/>
            <person name="Zhang H."/>
            <person name="Feng B."/>
            <person name="Zhu X."/>
            <person name="Liu R."/>
            <person name="Schnable J.C."/>
            <person name="Zhu J.-K."/>
            <person name="Zhang H."/>
        </authorList>
    </citation>
    <scope>NUCLEOTIDE SEQUENCE [LARGE SCALE GENOMIC DNA]</scope>
</reference>
<gene>
    <name evidence="2" type="ORF">C2845_PM01G08100</name>
</gene>
<accession>A0A3L6TLC5</accession>
<dbReference type="AlphaFoldDB" id="A0A3L6TLC5"/>
<evidence type="ECO:0000313" key="3">
    <source>
        <dbReference type="Proteomes" id="UP000275267"/>
    </source>
</evidence>
<evidence type="ECO:0000256" key="1">
    <source>
        <dbReference type="SAM" id="MobiDB-lite"/>
    </source>
</evidence>
<name>A0A3L6TLC5_PANMI</name>
<sequence>MDSSSSQQKKPRKASSISKRSASAPAVAFARTGASPSCLSASSGALAGGPGDAAPVTGGGTSGHPTPSAFWIGMSLGGLSLGSSERCLINLLVITDLLSAYYQAVSTGGFVNSLQMPYPYPTYPNASQLQENSHFVGCPSTGGTPSPNGSSLAKDGIEAQETNDIDGNETPKPARTDKWLNWSHEEDVRLVIFLCL</sequence>
<feature type="region of interest" description="Disordered" evidence="1">
    <location>
        <begin position="1"/>
        <end position="23"/>
    </location>
</feature>